<proteinExistence type="predicted"/>
<evidence type="ECO:0000313" key="1">
    <source>
        <dbReference type="EMBL" id="KAF4641402.1"/>
    </source>
</evidence>
<comment type="caution">
    <text evidence="1">The sequence shown here is derived from an EMBL/GenBank/DDBJ whole genome shotgun (WGS) entry which is preliminary data.</text>
</comment>
<keyword evidence="2" id="KW-1185">Reference proteome</keyword>
<reference evidence="1 2" key="1">
    <citation type="submission" date="2020-03" db="EMBL/GenBank/DDBJ databases">
        <title>Genome sequence of Toxoplasma gondii RH-88 strain.</title>
        <authorList>
            <person name="Lorenzi H.A."/>
            <person name="Venepally P."/>
            <person name="Rozenberg A."/>
            <person name="Sibley D."/>
        </authorList>
    </citation>
    <scope>NUCLEOTIDE SEQUENCE [LARGE SCALE GENOMIC DNA]</scope>
    <source>
        <strain evidence="1 2">RH-88</strain>
    </source>
</reference>
<sequence length="100" mass="11024">MKTKEKPSSANVYSGSAHVLAVGPNSLRRAETRLDLPSVTENGLVVAETVGEHELFPHPQTRVGDLEVTEGILLVDIHAGDVEDKRRTMLQENARKHLLF</sequence>
<dbReference type="Proteomes" id="UP000557509">
    <property type="component" value="Unassembled WGS sequence"/>
</dbReference>
<dbReference type="EMBL" id="JAAUHK010000194">
    <property type="protein sequence ID" value="KAF4641402.1"/>
    <property type="molecule type" value="Genomic_DNA"/>
</dbReference>
<dbReference type="AlphaFoldDB" id="A0A7J6K404"/>
<organism evidence="1 2">
    <name type="scientific">Toxoplasma gondii</name>
    <dbReference type="NCBI Taxonomy" id="5811"/>
    <lineage>
        <taxon>Eukaryota</taxon>
        <taxon>Sar</taxon>
        <taxon>Alveolata</taxon>
        <taxon>Apicomplexa</taxon>
        <taxon>Conoidasida</taxon>
        <taxon>Coccidia</taxon>
        <taxon>Eucoccidiorida</taxon>
        <taxon>Eimeriorina</taxon>
        <taxon>Sarcocystidae</taxon>
        <taxon>Toxoplasma</taxon>
    </lineage>
</organism>
<protein>
    <submittedName>
        <fullName evidence="1">Uncharacterized protein</fullName>
    </submittedName>
</protein>
<name>A0A7J6K404_TOXGO</name>
<evidence type="ECO:0000313" key="2">
    <source>
        <dbReference type="Proteomes" id="UP000557509"/>
    </source>
</evidence>
<accession>A0A7J6K404</accession>
<gene>
    <name evidence="1" type="ORF">TGRH88_072120</name>
</gene>